<organism evidence="2 3">
    <name type="scientific">Vanilla planifolia</name>
    <name type="common">Vanilla</name>
    <dbReference type="NCBI Taxonomy" id="51239"/>
    <lineage>
        <taxon>Eukaryota</taxon>
        <taxon>Viridiplantae</taxon>
        <taxon>Streptophyta</taxon>
        <taxon>Embryophyta</taxon>
        <taxon>Tracheophyta</taxon>
        <taxon>Spermatophyta</taxon>
        <taxon>Magnoliopsida</taxon>
        <taxon>Liliopsida</taxon>
        <taxon>Asparagales</taxon>
        <taxon>Orchidaceae</taxon>
        <taxon>Vanilloideae</taxon>
        <taxon>Vanilleae</taxon>
        <taxon>Vanilla</taxon>
    </lineage>
</organism>
<feature type="transmembrane region" description="Helical" evidence="1">
    <location>
        <begin position="56"/>
        <end position="78"/>
    </location>
</feature>
<keyword evidence="1" id="KW-0472">Membrane</keyword>
<sequence length="220" mass="24636">MDAWARACLQSSLKIVNSVIGLLGMAMIMYALWMIRVWFRETSGLSPGISGSSPQWFIFTFLGLGIFLCVITCTGHIAAEAINGHCLSCYIAFVFLLLVVEAVIAADIFLNSDWEKDFPRDPTGRFDEFKNFIKSNFQICEWAGFLAVAAQAMSIFLAMVLRALGPDYGVYYDSDDESEPPRLPLLRKHVHNTPFTANANLLLKNDSWSIRIHNKITGKN</sequence>
<dbReference type="EMBL" id="JADCNM010000007">
    <property type="protein sequence ID" value="KAG0474637.1"/>
    <property type="molecule type" value="Genomic_DNA"/>
</dbReference>
<evidence type="ECO:0000313" key="3">
    <source>
        <dbReference type="Proteomes" id="UP000639772"/>
    </source>
</evidence>
<feature type="transmembrane region" description="Helical" evidence="1">
    <location>
        <begin position="90"/>
        <end position="110"/>
    </location>
</feature>
<evidence type="ECO:0000256" key="1">
    <source>
        <dbReference type="SAM" id="Phobius"/>
    </source>
</evidence>
<gene>
    <name evidence="2" type="ORF">HPP92_014323</name>
</gene>
<evidence type="ECO:0000313" key="2">
    <source>
        <dbReference type="EMBL" id="KAG0474637.1"/>
    </source>
</evidence>
<feature type="transmembrane region" description="Helical" evidence="1">
    <location>
        <begin position="15"/>
        <end position="35"/>
    </location>
</feature>
<accession>A0A835UUN0</accession>
<reference evidence="2 3" key="1">
    <citation type="journal article" date="2020" name="Nat. Food">
        <title>A phased Vanilla planifolia genome enables genetic improvement of flavour and production.</title>
        <authorList>
            <person name="Hasing T."/>
            <person name="Tang H."/>
            <person name="Brym M."/>
            <person name="Khazi F."/>
            <person name="Huang T."/>
            <person name="Chambers A.H."/>
        </authorList>
    </citation>
    <scope>NUCLEOTIDE SEQUENCE [LARGE SCALE GENOMIC DNA]</scope>
    <source>
        <tissue evidence="2">Leaf</tissue>
    </source>
</reference>
<feature type="transmembrane region" description="Helical" evidence="1">
    <location>
        <begin position="142"/>
        <end position="164"/>
    </location>
</feature>
<dbReference type="AlphaFoldDB" id="A0A835UUN0"/>
<name>A0A835UUN0_VANPL</name>
<dbReference type="OrthoDB" id="1542002at2759"/>
<protein>
    <recommendedName>
        <fullName evidence="4">Tetraspanin-19</fullName>
    </recommendedName>
</protein>
<keyword evidence="1" id="KW-0812">Transmembrane</keyword>
<comment type="caution">
    <text evidence="2">The sequence shown here is derived from an EMBL/GenBank/DDBJ whole genome shotgun (WGS) entry which is preliminary data.</text>
</comment>
<dbReference type="Proteomes" id="UP000639772">
    <property type="component" value="Chromosome 7"/>
</dbReference>
<proteinExistence type="predicted"/>
<keyword evidence="1" id="KW-1133">Transmembrane helix</keyword>
<evidence type="ECO:0008006" key="4">
    <source>
        <dbReference type="Google" id="ProtNLM"/>
    </source>
</evidence>